<dbReference type="GO" id="GO:0005576">
    <property type="term" value="C:extracellular region"/>
    <property type="evidence" value="ECO:0007669"/>
    <property type="project" value="InterPro"/>
</dbReference>
<proteinExistence type="evidence at transcript level"/>
<feature type="domain" description="Expansin-like EG45" evidence="3">
    <location>
        <begin position="40"/>
        <end position="144"/>
    </location>
</feature>
<dbReference type="PANTHER" id="PTHR31692">
    <property type="entry name" value="EXPANSIN-B3"/>
    <property type="match status" value="1"/>
</dbReference>
<dbReference type="GeneID" id="103490239"/>
<keyword evidence="7" id="KW-1185">Reference proteome</keyword>
<evidence type="ECO:0000313" key="7">
    <source>
        <dbReference type="Proteomes" id="UP001652600"/>
    </source>
</evidence>
<dbReference type="Pfam" id="PF01357">
    <property type="entry name" value="Expansin_C"/>
    <property type="match status" value="1"/>
</dbReference>
<dbReference type="SUPFAM" id="SSF49590">
    <property type="entry name" value="PHL pollen allergen"/>
    <property type="match status" value="1"/>
</dbReference>
<dbReference type="AlphaFoldDB" id="A0A1S3BJ37"/>
<evidence type="ECO:0000313" key="6">
    <source>
        <dbReference type="EnsemblPlants" id="MELO3C013292.2.1"/>
    </source>
</evidence>
<feature type="domain" description="Expansin-like CBD" evidence="4">
    <location>
        <begin position="157"/>
        <end position="241"/>
    </location>
</feature>
<reference evidence="5" key="1">
    <citation type="submission" date="2018-12" db="EMBL/GenBank/DDBJ databases">
        <title>Genome-Wide Identification and Analysis of Expansin Gene Family in Cucumis melo.</title>
        <authorList>
            <person name="Hu Y."/>
        </authorList>
    </citation>
    <scope>NUCLEOTIDE SEQUENCE</scope>
</reference>
<dbReference type="InterPro" id="IPR007118">
    <property type="entry name" value="Expan_Lol_pI"/>
</dbReference>
<dbReference type="OrthoDB" id="5823761at2759"/>
<dbReference type="InterPro" id="IPR036908">
    <property type="entry name" value="RlpA-like_sf"/>
</dbReference>
<dbReference type="InterPro" id="IPR009009">
    <property type="entry name" value="RlpA-like_DPBB"/>
</dbReference>
<dbReference type="Gene3D" id="2.60.40.760">
    <property type="entry name" value="Expansin, cellulose-binding-like domain"/>
    <property type="match status" value="1"/>
</dbReference>
<dbReference type="GO" id="GO:0009506">
    <property type="term" value="C:plasmodesma"/>
    <property type="evidence" value="ECO:0007669"/>
    <property type="project" value="TreeGrafter"/>
</dbReference>
<feature type="signal peptide" evidence="2">
    <location>
        <begin position="1"/>
        <end position="18"/>
    </location>
</feature>
<protein>
    <submittedName>
        <fullName evidence="5">Expansin A2-like protein</fullName>
    </submittedName>
    <submittedName>
        <fullName evidence="8">Expansin-like A2</fullName>
    </submittedName>
</protein>
<dbReference type="SMR" id="A0A1S3BJ37"/>
<name>A0A1S3BJ37_CUCME</name>
<comment type="similarity">
    <text evidence="1">Belongs to the expansin family.</text>
</comment>
<dbReference type="Proteomes" id="UP001652600">
    <property type="component" value="Chromosome 1"/>
</dbReference>
<sequence>MAWFFTFLLFFLVSSANACNRCISQSKAAHYYEDTPTSYGGACGYGNLALEMSKGYFAAAVPSIYREGMGCGACYQIRCKNATLCNTVGTKVVLTDQNSDNRTDFVVSRKAFSAMALDGKGQQLLKTGIVDIEYKRIPCEYNKNLLIQVVEWSHNPYYLAIKFLYQGGQTDITAVSLASQDGSGDWQYMKRNYGAIWDTNKVPEGAIKMVVIVVSGYKNGRGIMINYALPADWKNGEIYDTGIQIKDIATEACNPWRCGDQPWN</sequence>
<reference evidence="7" key="4">
    <citation type="submission" date="2025-05" db="UniProtKB">
        <authorList>
            <consortium name="RefSeq"/>
        </authorList>
    </citation>
    <scope>NUCLEOTIDE SEQUENCE [LARGE SCALE GENOMIC DNA]</scope>
</reference>
<organism evidence="7 8">
    <name type="scientific">Cucumis melo</name>
    <name type="common">Muskmelon</name>
    <dbReference type="NCBI Taxonomy" id="3656"/>
    <lineage>
        <taxon>Eukaryota</taxon>
        <taxon>Viridiplantae</taxon>
        <taxon>Streptophyta</taxon>
        <taxon>Embryophyta</taxon>
        <taxon>Tracheophyta</taxon>
        <taxon>Spermatophyta</taxon>
        <taxon>Magnoliopsida</taxon>
        <taxon>eudicotyledons</taxon>
        <taxon>Gunneridae</taxon>
        <taxon>Pentapetalae</taxon>
        <taxon>rosids</taxon>
        <taxon>fabids</taxon>
        <taxon>Cucurbitales</taxon>
        <taxon>Cucurbitaceae</taxon>
        <taxon>Benincaseae</taxon>
        <taxon>Cucumis</taxon>
    </lineage>
</organism>
<dbReference type="EnsemblPlants" id="MELO3C013292.2.1">
    <property type="protein sequence ID" value="MELO3C013292.2.1"/>
    <property type="gene ID" value="MELO3C013292.2"/>
</dbReference>
<feature type="chain" id="PRO_5044565262" evidence="2">
    <location>
        <begin position="19"/>
        <end position="264"/>
    </location>
</feature>
<dbReference type="PRINTS" id="PR01225">
    <property type="entry name" value="EXPANSNFAMLY"/>
</dbReference>
<dbReference type="InterPro" id="IPR007117">
    <property type="entry name" value="Expansin_CBD"/>
</dbReference>
<evidence type="ECO:0000259" key="4">
    <source>
        <dbReference type="PROSITE" id="PS50843"/>
    </source>
</evidence>
<evidence type="ECO:0000313" key="8">
    <source>
        <dbReference type="RefSeq" id="XP_008447890.1"/>
    </source>
</evidence>
<dbReference type="PROSITE" id="PS50843">
    <property type="entry name" value="EXPANSIN_CBD"/>
    <property type="match status" value="1"/>
</dbReference>
<reference evidence="6" key="2">
    <citation type="submission" date="2023-03" db="UniProtKB">
        <authorList>
            <consortium name="EnsemblPlants"/>
        </authorList>
    </citation>
    <scope>IDENTIFICATION</scope>
</reference>
<dbReference type="GO" id="GO:0009505">
    <property type="term" value="C:plant-type cell wall"/>
    <property type="evidence" value="ECO:0007669"/>
    <property type="project" value="TreeGrafter"/>
</dbReference>
<evidence type="ECO:0000256" key="1">
    <source>
        <dbReference type="RuleBase" id="RU003460"/>
    </source>
</evidence>
<evidence type="ECO:0000259" key="3">
    <source>
        <dbReference type="PROSITE" id="PS50842"/>
    </source>
</evidence>
<keyword evidence="2" id="KW-0732">Signal</keyword>
<dbReference type="Pfam" id="PF03330">
    <property type="entry name" value="DPBB_1"/>
    <property type="match status" value="1"/>
</dbReference>
<dbReference type="InterPro" id="IPR036749">
    <property type="entry name" value="Expansin_CBD_sf"/>
</dbReference>
<dbReference type="CDD" id="cd22276">
    <property type="entry name" value="DPBB_EXLA_N"/>
    <property type="match status" value="1"/>
</dbReference>
<evidence type="ECO:0000313" key="5">
    <source>
        <dbReference type="EMBL" id="QDL52557.1"/>
    </source>
</evidence>
<dbReference type="GO" id="GO:0009653">
    <property type="term" value="P:anatomical structure morphogenesis"/>
    <property type="evidence" value="ECO:0007669"/>
    <property type="project" value="UniProtKB-ARBA"/>
</dbReference>
<evidence type="ECO:0000256" key="2">
    <source>
        <dbReference type="SAM" id="SignalP"/>
    </source>
</evidence>
<dbReference type="Gramene" id="MELO3C013292.2.1">
    <property type="protein sequence ID" value="MELO3C013292.2.1"/>
    <property type="gene ID" value="MELO3C013292.2"/>
</dbReference>
<gene>
    <name evidence="8" type="primary">LOC103490239</name>
    <name evidence="6" type="synonym">103490239</name>
    <name evidence="5" type="synonym">EXPLA2</name>
</gene>
<dbReference type="InterPro" id="IPR007112">
    <property type="entry name" value="Expansin/allergen_DPBB_dom"/>
</dbReference>
<dbReference type="EMBL" id="MK289540">
    <property type="protein sequence ID" value="QDL52557.1"/>
    <property type="molecule type" value="mRNA"/>
</dbReference>
<dbReference type="PANTHER" id="PTHR31692:SF4">
    <property type="entry name" value="EXPANSIN-LIKE A1-RELATED"/>
    <property type="match status" value="1"/>
</dbReference>
<dbReference type="KEGG" id="cmo:103490239"/>
<reference evidence="8" key="3">
    <citation type="submission" date="2025-04" db="UniProtKB">
        <authorList>
            <consortium name="RefSeq"/>
        </authorList>
    </citation>
    <scope>IDENTIFICATION</scope>
</reference>
<dbReference type="Gene3D" id="2.40.40.10">
    <property type="entry name" value="RlpA-like domain"/>
    <property type="match status" value="1"/>
</dbReference>
<dbReference type="PROSITE" id="PS50842">
    <property type="entry name" value="EXPANSIN_EG45"/>
    <property type="match status" value="1"/>
</dbReference>
<accession>A0A1S3BJ37</accession>
<dbReference type="eggNOG" id="ENOG502QSGZ">
    <property type="taxonomic scope" value="Eukaryota"/>
</dbReference>
<dbReference type="SUPFAM" id="SSF50685">
    <property type="entry name" value="Barwin-like endoglucanases"/>
    <property type="match status" value="1"/>
</dbReference>
<dbReference type="RefSeq" id="XP_008447890.1">
    <property type="nucleotide sequence ID" value="XM_008449668.1"/>
</dbReference>